<organism evidence="2 3">
    <name type="scientific">Morus notabilis</name>
    <dbReference type="NCBI Taxonomy" id="981085"/>
    <lineage>
        <taxon>Eukaryota</taxon>
        <taxon>Viridiplantae</taxon>
        <taxon>Streptophyta</taxon>
        <taxon>Embryophyta</taxon>
        <taxon>Tracheophyta</taxon>
        <taxon>Spermatophyta</taxon>
        <taxon>Magnoliopsida</taxon>
        <taxon>eudicotyledons</taxon>
        <taxon>Gunneridae</taxon>
        <taxon>Pentapetalae</taxon>
        <taxon>rosids</taxon>
        <taxon>fabids</taxon>
        <taxon>Rosales</taxon>
        <taxon>Moraceae</taxon>
        <taxon>Moreae</taxon>
        <taxon>Morus</taxon>
    </lineage>
</organism>
<proteinExistence type="predicted"/>
<evidence type="ECO:0000313" key="3">
    <source>
        <dbReference type="Proteomes" id="UP000030645"/>
    </source>
</evidence>
<sequence length="234" mass="26533">MRGRTSLTRTPVVPLRDPRTPPKDSPNSYFITITISQRKISIKIPKLLAKIMQKQLHGYKRTNPKKHLFRRKVLSIFTNAFGNKKSPVRGHGLGDSESDMRTKVFGFIQDKSNKTERNTNAFGHCGEHVCIADGNFPTGMTVIGKRESSRMLIKVSSKVLLPQRRWRWKRIGPLRKAFGKEGSELKRIKATKGGGESLELCKKRILIGRKCKPLNISGTLQYDKDSILIPEELP</sequence>
<protein>
    <submittedName>
        <fullName evidence="2">Uncharacterized protein</fullName>
    </submittedName>
</protein>
<dbReference type="eggNOG" id="ENOG502ST1A">
    <property type="taxonomic scope" value="Eukaryota"/>
</dbReference>
<reference evidence="3" key="1">
    <citation type="submission" date="2013-01" db="EMBL/GenBank/DDBJ databases">
        <title>Draft Genome Sequence of a Mulberry Tree, Morus notabilis C.K. Schneid.</title>
        <authorList>
            <person name="He N."/>
            <person name="Zhao S."/>
        </authorList>
    </citation>
    <scope>NUCLEOTIDE SEQUENCE</scope>
</reference>
<dbReference type="Proteomes" id="UP000030645">
    <property type="component" value="Unassembled WGS sequence"/>
</dbReference>
<gene>
    <name evidence="2" type="ORF">L484_001419</name>
</gene>
<name>W9QKL2_9ROSA</name>
<feature type="region of interest" description="Disordered" evidence="1">
    <location>
        <begin position="1"/>
        <end position="27"/>
    </location>
</feature>
<evidence type="ECO:0000256" key="1">
    <source>
        <dbReference type="SAM" id="MobiDB-lite"/>
    </source>
</evidence>
<evidence type="ECO:0000313" key="2">
    <source>
        <dbReference type="EMBL" id="EXB21433.1"/>
    </source>
</evidence>
<accession>W9QKL2</accession>
<dbReference type="AlphaFoldDB" id="W9QKL2"/>
<keyword evidence="3" id="KW-1185">Reference proteome</keyword>
<dbReference type="EMBL" id="KE343277">
    <property type="protein sequence ID" value="EXB21433.1"/>
    <property type="molecule type" value="Genomic_DNA"/>
</dbReference>